<sequence length="377" mass="42069">MTKGTSASIGDLTMEMESADNGLMGDFEFVPENDFQAEGFPEPLLVSQRQVTGADRVRFKERRVENQIPIIATQRAANATNFNLTMQAALQHEQQHRIRNETLSKPKSKLKSKSMSNSKKGAGREAAVNSIEESKTPKSALSSHTTVQSLTHKAQPTNHIPRIEGNLHPNKTRPSHHPRITPIRKHHEAQARVNRSIGNRSISAQGTRRGGDGGDDSDRLTVEESRICLQRLRLLCAEAKKPPEIVNCTESHISDLESKGCPAHKLANLIHTVEKATNKMIVESGNSSSEFGKDSLKANEHHRQGKKRKTKDPWWLDPVPWWMPPPPEWGPLPPTMYVDFFHKSKAAPMSTENYGPLYNPGDYNQVTPMHITTGMVP</sequence>
<protein>
    <submittedName>
        <fullName evidence="2">Uncharacterized protein</fullName>
    </submittedName>
</protein>
<feature type="region of interest" description="Disordered" evidence="1">
    <location>
        <begin position="99"/>
        <end position="219"/>
    </location>
</feature>
<proteinExistence type="predicted"/>
<dbReference type="AlphaFoldDB" id="A0A7S0DSI3"/>
<gene>
    <name evidence="2" type="ORF">LAMO00422_LOCUS23084</name>
</gene>
<accession>A0A7S0DSI3</accession>
<feature type="compositionally biased region" description="Basic residues" evidence="1">
    <location>
        <begin position="170"/>
        <end position="187"/>
    </location>
</feature>
<feature type="compositionally biased region" description="Polar residues" evidence="1">
    <location>
        <begin position="196"/>
        <end position="206"/>
    </location>
</feature>
<feature type="compositionally biased region" description="Basic and acidic residues" evidence="1">
    <location>
        <begin position="291"/>
        <end position="302"/>
    </location>
</feature>
<reference evidence="2" key="1">
    <citation type="submission" date="2021-01" db="EMBL/GenBank/DDBJ databases">
        <authorList>
            <person name="Corre E."/>
            <person name="Pelletier E."/>
            <person name="Niang G."/>
            <person name="Scheremetjew M."/>
            <person name="Finn R."/>
            <person name="Kale V."/>
            <person name="Holt S."/>
            <person name="Cochrane G."/>
            <person name="Meng A."/>
            <person name="Brown T."/>
            <person name="Cohen L."/>
        </authorList>
    </citation>
    <scope>NUCLEOTIDE SEQUENCE</scope>
    <source>
        <strain evidence="2">CCMP2058</strain>
    </source>
</reference>
<dbReference type="EMBL" id="HBEM01033826">
    <property type="protein sequence ID" value="CAD8464118.1"/>
    <property type="molecule type" value="Transcribed_RNA"/>
</dbReference>
<feature type="compositionally biased region" description="Basic and acidic residues" evidence="1">
    <location>
        <begin position="209"/>
        <end position="219"/>
    </location>
</feature>
<evidence type="ECO:0000313" key="2">
    <source>
        <dbReference type="EMBL" id="CAD8464118.1"/>
    </source>
</evidence>
<feature type="region of interest" description="Disordered" evidence="1">
    <location>
        <begin position="286"/>
        <end position="311"/>
    </location>
</feature>
<feature type="compositionally biased region" description="Polar residues" evidence="1">
    <location>
        <begin position="137"/>
        <end position="158"/>
    </location>
</feature>
<evidence type="ECO:0000256" key="1">
    <source>
        <dbReference type="SAM" id="MobiDB-lite"/>
    </source>
</evidence>
<name>A0A7S0DSI3_9EUKA</name>
<organism evidence="2">
    <name type="scientific">Amorphochlora amoebiformis</name>
    <dbReference type="NCBI Taxonomy" id="1561963"/>
    <lineage>
        <taxon>Eukaryota</taxon>
        <taxon>Sar</taxon>
        <taxon>Rhizaria</taxon>
        <taxon>Cercozoa</taxon>
        <taxon>Chlorarachniophyceae</taxon>
        <taxon>Amorphochlora</taxon>
    </lineage>
</organism>